<dbReference type="Proteomes" id="UP000827288">
    <property type="component" value="Segment"/>
</dbReference>
<comment type="subcellular location">
    <subcellularLocation>
        <location evidence="1">Virion</location>
    </subcellularLocation>
</comment>
<evidence type="ECO:0000256" key="2">
    <source>
        <dbReference type="ARBA" id="ARBA00022844"/>
    </source>
</evidence>
<evidence type="ECO:0000313" key="6">
    <source>
        <dbReference type="Proteomes" id="UP000827288"/>
    </source>
</evidence>
<dbReference type="InterPro" id="IPR040775">
    <property type="entry name" value="Tail_spike_N"/>
</dbReference>
<dbReference type="SUPFAM" id="SSF51126">
    <property type="entry name" value="Pectin lyase-like"/>
    <property type="match status" value="1"/>
</dbReference>
<feature type="domain" description="Tail spike TSP1/Gp66 N-terminal" evidence="4">
    <location>
        <begin position="86"/>
        <end position="132"/>
    </location>
</feature>
<organism evidence="5 6">
    <name type="scientific">Salmonella phage vB_SenS_S528</name>
    <dbReference type="NCBI Taxonomy" id="2886211"/>
    <lineage>
        <taxon>Viruses</taxon>
        <taxon>Duplodnaviria</taxon>
        <taxon>Heunggongvirae</taxon>
        <taxon>Uroviricota</taxon>
        <taxon>Caudoviricetes</taxon>
        <taxon>Sarkviridae</taxon>
        <taxon>Guernseyvirinae</taxon>
        <taxon>Jerseyvirus</taxon>
        <taxon>Jerseyvirus S528</taxon>
    </lineage>
</organism>
<keyword evidence="6" id="KW-1185">Reference proteome</keyword>
<dbReference type="RefSeq" id="YP_010747008.1">
    <property type="nucleotide sequence ID" value="NC_073190.1"/>
</dbReference>
<dbReference type="Gene3D" id="2.10.10.80">
    <property type="match status" value="1"/>
</dbReference>
<evidence type="ECO:0000259" key="4">
    <source>
        <dbReference type="Pfam" id="PF18668"/>
    </source>
</evidence>
<evidence type="ECO:0000256" key="1">
    <source>
        <dbReference type="ARBA" id="ARBA00004328"/>
    </source>
</evidence>
<dbReference type="Pfam" id="PF18668">
    <property type="entry name" value="Tail_spike_N"/>
    <property type="match status" value="1"/>
</dbReference>
<name>A0AAE8Y9D4_9CAUD</name>
<feature type="domain" description="P22 tailspike C-terminal" evidence="3">
    <location>
        <begin position="138"/>
        <end position="684"/>
    </location>
</feature>
<evidence type="ECO:0000259" key="3">
    <source>
        <dbReference type="Pfam" id="PF09251"/>
    </source>
</evidence>
<dbReference type="InterPro" id="IPR015331">
    <property type="entry name" value="P22_tailspike_C"/>
</dbReference>
<dbReference type="GO" id="GO:0051701">
    <property type="term" value="P:biological process involved in interaction with host"/>
    <property type="evidence" value="ECO:0007669"/>
    <property type="project" value="UniProtKB-ARBA"/>
</dbReference>
<dbReference type="InterPro" id="IPR012332">
    <property type="entry name" value="Autotransporter_pectin_lyase_C"/>
</dbReference>
<protein>
    <submittedName>
        <fullName evidence="5">Tail fiber protein</fullName>
    </submittedName>
</protein>
<dbReference type="GO" id="GO:0019058">
    <property type="term" value="P:viral life cycle"/>
    <property type="evidence" value="ECO:0007669"/>
    <property type="project" value="UniProtKB-ARBA"/>
</dbReference>
<dbReference type="EMBL" id="OK108608">
    <property type="protein sequence ID" value="UDL14244.1"/>
    <property type="molecule type" value="Genomic_DNA"/>
</dbReference>
<dbReference type="Gene3D" id="2.160.20.20">
    <property type="match status" value="1"/>
</dbReference>
<keyword evidence="2" id="KW-0946">Virion</keyword>
<dbReference type="Pfam" id="PF09251">
    <property type="entry name" value="PhageP22-tail"/>
    <property type="match status" value="1"/>
</dbReference>
<accession>A0AAE8Y9D4</accession>
<proteinExistence type="predicted"/>
<sequence length="684" mass="72837">MSSGCGEVMSLNDLQVAKKHQIFEAEVITGKQGGVAGGANIDYATNQVTGQTQKTLPAVLRDVGFSPASFNFTTGGTLGADDADKAVLWPKEDGGDGNYYAWRGPLPKVIPAASTPLTTGGISDSAWVAFGDITFRAEADKKFKYSVKLSDFTTLQQLADAAVDSVLIDRDYTFSNNETVNFGGKTLTIDCKAKFIGDGNLVFTQLGKGSIVIAPFMESATTPWVIKPWTDDNQWITDPAAIVATLKQSKTDGYQPTVNDYAKFPGIESLLPPEAKGQSISSTLEIRECTGVEVHRASGLMACFLFRGCHFCKMVDADNPSGGKDGVITFENLSGDWGKGNYVIGGRTSYGSVSSAQFLRNNGGFARDGGVIGFTSYRAGESGVKTWQGTVGSTTSRNYNLQFRDSAVLYPVWDGFDLGADTDMNPGDDRPGDFPYSQYPVHMLPLNHLIDNLLVRGSLGVGFGMDGKGLYVSNITVEDCAGSGAYILAHETVFTNIAIIDTNTKNFPANQIYISGACRVNGLRLVGIRSTTEQGLTIDAPNSTVSGITGFVDPSRINVANLMEEGLGNSRINSFNNDSAALRLRIHKLSKTLDSGSVYSHINGGPGSGSAWTEITAIAGSLPDAVSLKINRGDYRAVEIPVAVTVLPDNAVRDNGAISLYLEGDSLKALVKRADGSYTRLTLA</sequence>
<reference evidence="5 6" key="1">
    <citation type="submission" date="2021-09" db="EMBL/GenBank/DDBJ databases">
        <authorList>
            <person name="Chi X."/>
            <person name="Li X."/>
            <person name="Tan D."/>
            <person name="Wang L."/>
            <person name="Xu Y."/>
            <person name="Zhang H."/>
            <person name="Sun X."/>
            <person name="Cong C."/>
        </authorList>
    </citation>
    <scope>NUCLEOTIDE SEQUENCE [LARGE SCALE GENOMIC DNA]</scope>
</reference>
<dbReference type="GO" id="GO:0044423">
    <property type="term" value="C:virion component"/>
    <property type="evidence" value="ECO:0007669"/>
    <property type="project" value="UniProtKB-KW"/>
</dbReference>
<dbReference type="KEGG" id="vg:79713755"/>
<evidence type="ECO:0000313" key="5">
    <source>
        <dbReference type="EMBL" id="UDL14244.1"/>
    </source>
</evidence>
<dbReference type="GeneID" id="79713755"/>
<dbReference type="InterPro" id="IPR011050">
    <property type="entry name" value="Pectin_lyase_fold/virulence"/>
</dbReference>